<comment type="pathway">
    <text evidence="2 10">Purine metabolism; IMP biosynthesis via de novo pathway; 5-formamido-1-(5-phospho-D-ribosyl)imidazole-4-carboxamide from 5-amino-1-(5-phospho-D-ribosyl)imidazole-4-carboxamide (10-formyl THF route): step 1/1.</text>
</comment>
<dbReference type="PROSITE" id="PS51855">
    <property type="entry name" value="MGS"/>
    <property type="match status" value="1"/>
</dbReference>
<evidence type="ECO:0000256" key="2">
    <source>
        <dbReference type="ARBA" id="ARBA00004954"/>
    </source>
</evidence>
<evidence type="ECO:0000256" key="3">
    <source>
        <dbReference type="ARBA" id="ARBA00007667"/>
    </source>
</evidence>
<keyword evidence="4 10" id="KW-0808">Transferase</keyword>
<dbReference type="SUPFAM" id="SSF53927">
    <property type="entry name" value="Cytidine deaminase-like"/>
    <property type="match status" value="1"/>
</dbReference>
<dbReference type="InterPro" id="IPR011607">
    <property type="entry name" value="MGS-like_dom"/>
</dbReference>
<dbReference type="EC" id="3.5.4.10" evidence="10"/>
<dbReference type="CDD" id="cd01421">
    <property type="entry name" value="IMPCH"/>
    <property type="match status" value="1"/>
</dbReference>
<dbReference type="FunFam" id="3.40.140.20:FF:000001">
    <property type="entry name" value="Bifunctional purine biosynthesis protein PurH"/>
    <property type="match status" value="1"/>
</dbReference>
<dbReference type="FunFam" id="3.40.140.20:FF:000002">
    <property type="entry name" value="Bifunctional purine biosynthesis protein PurH"/>
    <property type="match status" value="1"/>
</dbReference>
<dbReference type="EMBL" id="SRSD01000009">
    <property type="protein sequence ID" value="KAA0889020.1"/>
    <property type="molecule type" value="Genomic_DNA"/>
</dbReference>
<evidence type="ECO:0000256" key="8">
    <source>
        <dbReference type="ARBA" id="ARBA00050488"/>
    </source>
</evidence>
<organism evidence="12 13">
    <name type="scientific">Oryzomonas rubra</name>
    <dbReference type="NCBI Taxonomy" id="2509454"/>
    <lineage>
        <taxon>Bacteria</taxon>
        <taxon>Pseudomonadati</taxon>
        <taxon>Thermodesulfobacteriota</taxon>
        <taxon>Desulfuromonadia</taxon>
        <taxon>Geobacterales</taxon>
        <taxon>Geobacteraceae</taxon>
        <taxon>Oryzomonas</taxon>
    </lineage>
</organism>
<dbReference type="OrthoDB" id="9802065at2"/>
<dbReference type="Proteomes" id="UP000324298">
    <property type="component" value="Unassembled WGS sequence"/>
</dbReference>
<dbReference type="InterPro" id="IPR036914">
    <property type="entry name" value="MGS-like_dom_sf"/>
</dbReference>
<dbReference type="SUPFAM" id="SSF52335">
    <property type="entry name" value="Methylglyoxal synthase-like"/>
    <property type="match status" value="1"/>
</dbReference>
<dbReference type="EC" id="2.1.2.3" evidence="10"/>
<dbReference type="FunFam" id="3.40.50.1380:FF:000001">
    <property type="entry name" value="Bifunctional purine biosynthesis protein PurH"/>
    <property type="match status" value="1"/>
</dbReference>
<dbReference type="InterPro" id="IPR016193">
    <property type="entry name" value="Cytidine_deaminase-like"/>
</dbReference>
<accession>A0A5A9X7R8</accession>
<protein>
    <recommendedName>
        <fullName evidence="10">Bifunctional purine biosynthesis protein PurH</fullName>
    </recommendedName>
    <domain>
        <recommendedName>
            <fullName evidence="10">Phosphoribosylaminoimidazolecarboxamide formyltransferase</fullName>
            <ecNumber evidence="10">2.1.2.3</ecNumber>
        </recommendedName>
        <alternativeName>
            <fullName evidence="10">AICAR transformylase</fullName>
        </alternativeName>
    </domain>
    <domain>
        <recommendedName>
            <fullName evidence="10">IMP cyclohydrolase</fullName>
            <ecNumber evidence="10">3.5.4.10</ecNumber>
        </recommendedName>
        <alternativeName>
            <fullName evidence="10">ATIC</fullName>
        </alternativeName>
        <alternativeName>
            <fullName evidence="10">IMP synthase</fullName>
        </alternativeName>
        <alternativeName>
            <fullName evidence="10">Inosinicase</fullName>
        </alternativeName>
    </domain>
</protein>
<dbReference type="Pfam" id="PF01808">
    <property type="entry name" value="AICARFT_IMPCHas"/>
    <property type="match status" value="1"/>
</dbReference>
<dbReference type="GO" id="GO:0005829">
    <property type="term" value="C:cytosol"/>
    <property type="evidence" value="ECO:0007669"/>
    <property type="project" value="TreeGrafter"/>
</dbReference>
<evidence type="ECO:0000256" key="1">
    <source>
        <dbReference type="ARBA" id="ARBA00004844"/>
    </source>
</evidence>
<dbReference type="Pfam" id="PF02142">
    <property type="entry name" value="MGS"/>
    <property type="match status" value="1"/>
</dbReference>
<sequence>MAKITRALISVSDKNGIVEFSKQLADYGVEILSTGGTAKLLREAGLTVKDVSEFTGFPEMLDGRVKTLHPKVHGGLLGMRSNPAHVAMMKEHGIENIDMVVVNLYPFEATVAKPGCLLADAIENIDIGGPTMLRSAAKNYPDVTVIVDCTDYATVLKEMKESKGAVSPATNYGLAVKVFQHTAAYDGAISNYLGARLGEEPQEYPATFTIQVKKAQDLRYGENPQQSAAFYVEKDITEPCVSNAVQLQGKELSFNNIIDLDAAIETVKEFEQSAAVIIKHTNPCGVALSDTPLSAYLKARECDPVSAYGGIVGFNRQVDADIARELASTFLEAVIAPGYSDEALEIFKAKKNVRVMQIPLLGEYDVRGYDLKKVVGGLLVQGRDRGMVRATDCRVVTERTPTASEYASLDFAWRVCKHVKSNAIVFTNRDQTVGIGAGQMSRVDSSKIAVQKALLPTQGTVLASDAFFPFRDGVDAAAEAGVTAVIQPGGSVRDEEVIKAANEHGIAMVFTGMRHFRH</sequence>
<comment type="pathway">
    <text evidence="1 10">Purine metabolism; IMP biosynthesis via de novo pathway; IMP from 5-formamido-1-(5-phospho-D-ribosyl)imidazole-4-carboxamide: step 1/1.</text>
</comment>
<evidence type="ECO:0000313" key="13">
    <source>
        <dbReference type="Proteomes" id="UP000324298"/>
    </source>
</evidence>
<dbReference type="PANTHER" id="PTHR11692:SF0">
    <property type="entry name" value="BIFUNCTIONAL PURINE BIOSYNTHESIS PROTEIN ATIC"/>
    <property type="match status" value="1"/>
</dbReference>
<comment type="catalytic activity">
    <reaction evidence="9 10">
        <text>IMP + H2O = 5-formamido-1-(5-phospho-D-ribosyl)imidazole-4-carboxamide</text>
        <dbReference type="Rhea" id="RHEA:18445"/>
        <dbReference type="ChEBI" id="CHEBI:15377"/>
        <dbReference type="ChEBI" id="CHEBI:58053"/>
        <dbReference type="ChEBI" id="CHEBI:58467"/>
        <dbReference type="EC" id="3.5.4.10"/>
    </reaction>
</comment>
<evidence type="ECO:0000256" key="9">
    <source>
        <dbReference type="ARBA" id="ARBA00050687"/>
    </source>
</evidence>
<evidence type="ECO:0000256" key="6">
    <source>
        <dbReference type="ARBA" id="ARBA00022801"/>
    </source>
</evidence>
<dbReference type="Gene3D" id="3.40.140.20">
    <property type="match status" value="2"/>
</dbReference>
<dbReference type="InterPro" id="IPR024051">
    <property type="entry name" value="AICAR_Tfase_dup_dom_sf"/>
</dbReference>
<evidence type="ECO:0000256" key="10">
    <source>
        <dbReference type="HAMAP-Rule" id="MF_00139"/>
    </source>
</evidence>
<name>A0A5A9X7R8_9BACT</name>
<comment type="similarity">
    <text evidence="3 10">Belongs to the PurH family.</text>
</comment>
<evidence type="ECO:0000313" key="12">
    <source>
        <dbReference type="EMBL" id="KAA0889020.1"/>
    </source>
</evidence>
<dbReference type="GO" id="GO:0004643">
    <property type="term" value="F:phosphoribosylaminoimidazolecarboxamide formyltransferase activity"/>
    <property type="evidence" value="ECO:0007669"/>
    <property type="project" value="UniProtKB-UniRule"/>
</dbReference>
<dbReference type="NCBIfam" id="NF002049">
    <property type="entry name" value="PRK00881.1"/>
    <property type="match status" value="1"/>
</dbReference>
<gene>
    <name evidence="10 12" type="primary">purH</name>
    <name evidence="12" type="ORF">ET418_14300</name>
</gene>
<evidence type="ECO:0000259" key="11">
    <source>
        <dbReference type="PROSITE" id="PS51855"/>
    </source>
</evidence>
<dbReference type="GO" id="GO:0006189">
    <property type="term" value="P:'de novo' IMP biosynthetic process"/>
    <property type="evidence" value="ECO:0007669"/>
    <property type="project" value="UniProtKB-UniRule"/>
</dbReference>
<evidence type="ECO:0000256" key="5">
    <source>
        <dbReference type="ARBA" id="ARBA00022755"/>
    </source>
</evidence>
<comment type="domain">
    <text evidence="10">The IMP cyclohydrolase activity resides in the N-terminal region.</text>
</comment>
<keyword evidence="13" id="KW-1185">Reference proteome</keyword>
<feature type="domain" description="MGS-like" evidence="11">
    <location>
        <begin position="1"/>
        <end position="147"/>
    </location>
</feature>
<dbReference type="NCBIfam" id="TIGR00355">
    <property type="entry name" value="purH"/>
    <property type="match status" value="1"/>
</dbReference>
<keyword evidence="5 10" id="KW-0658">Purine biosynthesis</keyword>
<keyword evidence="6 10" id="KW-0378">Hydrolase</keyword>
<dbReference type="AlphaFoldDB" id="A0A5A9X7R8"/>
<keyword evidence="7 10" id="KW-0511">Multifunctional enzyme</keyword>
<dbReference type="GO" id="GO:0003937">
    <property type="term" value="F:IMP cyclohydrolase activity"/>
    <property type="evidence" value="ECO:0007669"/>
    <property type="project" value="UniProtKB-UniRule"/>
</dbReference>
<dbReference type="UniPathway" id="UPA00074">
    <property type="reaction ID" value="UER00133"/>
</dbReference>
<dbReference type="SMART" id="SM00798">
    <property type="entry name" value="AICARFT_IMPCHas"/>
    <property type="match status" value="1"/>
</dbReference>
<evidence type="ECO:0000256" key="4">
    <source>
        <dbReference type="ARBA" id="ARBA00022679"/>
    </source>
</evidence>
<dbReference type="HAMAP" id="MF_00139">
    <property type="entry name" value="PurH"/>
    <property type="match status" value="1"/>
</dbReference>
<proteinExistence type="inferred from homology"/>
<comment type="catalytic activity">
    <reaction evidence="8 10">
        <text>(6R)-10-formyltetrahydrofolate + 5-amino-1-(5-phospho-beta-D-ribosyl)imidazole-4-carboxamide = 5-formamido-1-(5-phospho-D-ribosyl)imidazole-4-carboxamide + (6S)-5,6,7,8-tetrahydrofolate</text>
        <dbReference type="Rhea" id="RHEA:22192"/>
        <dbReference type="ChEBI" id="CHEBI:57453"/>
        <dbReference type="ChEBI" id="CHEBI:58467"/>
        <dbReference type="ChEBI" id="CHEBI:58475"/>
        <dbReference type="ChEBI" id="CHEBI:195366"/>
        <dbReference type="EC" id="2.1.2.3"/>
    </reaction>
</comment>
<dbReference type="RefSeq" id="WP_149308669.1">
    <property type="nucleotide sequence ID" value="NZ_SRSD01000009.1"/>
</dbReference>
<dbReference type="PANTHER" id="PTHR11692">
    <property type="entry name" value="BIFUNCTIONAL PURINE BIOSYNTHESIS PROTEIN PURH"/>
    <property type="match status" value="1"/>
</dbReference>
<evidence type="ECO:0000256" key="7">
    <source>
        <dbReference type="ARBA" id="ARBA00023268"/>
    </source>
</evidence>
<dbReference type="PIRSF" id="PIRSF000414">
    <property type="entry name" value="AICARFT_IMPCHas"/>
    <property type="match status" value="1"/>
</dbReference>
<reference evidence="12 13" key="1">
    <citation type="submission" date="2019-04" db="EMBL/GenBank/DDBJ databases">
        <title>Geobacter ruber sp. nov., ferric-reducing bacteria isolated from paddy soil.</title>
        <authorList>
            <person name="Xu Z."/>
            <person name="Masuda Y."/>
            <person name="Itoh H."/>
            <person name="Senoo K."/>
        </authorList>
    </citation>
    <scope>NUCLEOTIDE SEQUENCE [LARGE SCALE GENOMIC DNA]</scope>
    <source>
        <strain evidence="12 13">Red88</strain>
    </source>
</reference>
<dbReference type="SMART" id="SM00851">
    <property type="entry name" value="MGS"/>
    <property type="match status" value="1"/>
</dbReference>
<dbReference type="Gene3D" id="3.40.50.1380">
    <property type="entry name" value="Methylglyoxal synthase-like domain"/>
    <property type="match status" value="1"/>
</dbReference>
<dbReference type="InterPro" id="IPR002695">
    <property type="entry name" value="PurH-like"/>
</dbReference>
<comment type="caution">
    <text evidence="12">The sequence shown here is derived from an EMBL/GenBank/DDBJ whole genome shotgun (WGS) entry which is preliminary data.</text>
</comment>